<reference evidence="3" key="1">
    <citation type="submission" date="2023-10" db="EMBL/GenBank/DDBJ databases">
        <authorList>
            <person name="Chen Y."/>
            <person name="Shah S."/>
            <person name="Dougan E. K."/>
            <person name="Thang M."/>
            <person name="Chan C."/>
        </authorList>
    </citation>
    <scope>NUCLEOTIDE SEQUENCE [LARGE SCALE GENOMIC DNA]</scope>
</reference>
<feature type="non-terminal residue" evidence="3">
    <location>
        <position position="1"/>
    </location>
</feature>
<keyword evidence="4" id="KW-1185">Reference proteome</keyword>
<dbReference type="Gene3D" id="3.40.220.10">
    <property type="entry name" value="Leucine Aminopeptidase, subunit E, domain 1"/>
    <property type="match status" value="1"/>
</dbReference>
<name>A0ABN9VPA2_9DINO</name>
<dbReference type="PANTHER" id="PTHR11106">
    <property type="entry name" value="GANGLIOSIDE INDUCED DIFFERENTIATION ASSOCIATED PROTEIN 2-RELATED"/>
    <property type="match status" value="1"/>
</dbReference>
<sequence>PLWLKAVSAPPAPERAPPPREPKQHMHRGALRLGLAPRCDALFRKGGWLAEDPARAPAAPPGWREYCATIWSNPRGALRAQGLRLARGCLLEHAAGAGAVVVPANKGLVGPARPEFWMFASHAGGSVDELVHRAAGPDLLEACGRVPARGGIRCAVGSAVATPGTHLFLPRGHVIHAVAPVWHAAETTGPALVSAWRAAFAEAGRLGAASLACPALGCGTNGTPLRLGAQCCFLAWRGMRGAGLDVTVVLATFEAWQAWTDVAFFERGRGLSAARGSEPQGGG</sequence>
<evidence type="ECO:0000256" key="1">
    <source>
        <dbReference type="SAM" id="MobiDB-lite"/>
    </source>
</evidence>
<dbReference type="InterPro" id="IPR043472">
    <property type="entry name" value="Macro_dom-like"/>
</dbReference>
<evidence type="ECO:0000259" key="2">
    <source>
        <dbReference type="PROSITE" id="PS51154"/>
    </source>
</evidence>
<dbReference type="PROSITE" id="PS51154">
    <property type="entry name" value="MACRO"/>
    <property type="match status" value="1"/>
</dbReference>
<gene>
    <name evidence="3" type="ORF">PCOR1329_LOCUS59617</name>
</gene>
<evidence type="ECO:0000313" key="4">
    <source>
        <dbReference type="Proteomes" id="UP001189429"/>
    </source>
</evidence>
<accession>A0ABN9VPA2</accession>
<feature type="domain" description="Macro" evidence="2">
    <location>
        <begin position="70"/>
        <end position="283"/>
    </location>
</feature>
<feature type="region of interest" description="Disordered" evidence="1">
    <location>
        <begin position="1"/>
        <end position="26"/>
    </location>
</feature>
<dbReference type="SUPFAM" id="SSF52949">
    <property type="entry name" value="Macro domain-like"/>
    <property type="match status" value="1"/>
</dbReference>
<proteinExistence type="predicted"/>
<dbReference type="Pfam" id="PF01661">
    <property type="entry name" value="Macro"/>
    <property type="match status" value="1"/>
</dbReference>
<protein>
    <recommendedName>
        <fullName evidence="2">Macro domain-containing protein</fullName>
    </recommendedName>
</protein>
<evidence type="ECO:0000313" key="3">
    <source>
        <dbReference type="EMBL" id="CAK0874823.1"/>
    </source>
</evidence>
<dbReference type="InterPro" id="IPR002589">
    <property type="entry name" value="Macro_dom"/>
</dbReference>
<organism evidence="3 4">
    <name type="scientific">Prorocentrum cordatum</name>
    <dbReference type="NCBI Taxonomy" id="2364126"/>
    <lineage>
        <taxon>Eukaryota</taxon>
        <taxon>Sar</taxon>
        <taxon>Alveolata</taxon>
        <taxon>Dinophyceae</taxon>
        <taxon>Prorocentrales</taxon>
        <taxon>Prorocentraceae</taxon>
        <taxon>Prorocentrum</taxon>
    </lineage>
</organism>
<dbReference type="SMART" id="SM00506">
    <property type="entry name" value="A1pp"/>
    <property type="match status" value="1"/>
</dbReference>
<comment type="caution">
    <text evidence="3">The sequence shown here is derived from an EMBL/GenBank/DDBJ whole genome shotgun (WGS) entry which is preliminary data.</text>
</comment>
<dbReference type="Proteomes" id="UP001189429">
    <property type="component" value="Unassembled WGS sequence"/>
</dbReference>
<dbReference type="PANTHER" id="PTHR11106:SF27">
    <property type="entry name" value="MACRO DOMAIN-CONTAINING PROTEIN"/>
    <property type="match status" value="1"/>
</dbReference>
<dbReference type="EMBL" id="CAUYUJ010017437">
    <property type="protein sequence ID" value="CAK0874823.1"/>
    <property type="molecule type" value="Genomic_DNA"/>
</dbReference>